<dbReference type="Gene3D" id="3.40.50.300">
    <property type="entry name" value="P-loop containing nucleotide triphosphate hydrolases"/>
    <property type="match status" value="1"/>
</dbReference>
<proteinExistence type="predicted"/>
<keyword evidence="3" id="KW-1185">Reference proteome</keyword>
<reference evidence="2 3" key="1">
    <citation type="submission" date="2020-06" db="EMBL/GenBank/DDBJ databases">
        <title>Complete genome of Azosprillum oryzae KACC14407.</title>
        <authorList>
            <person name="Kim M."/>
            <person name="Park Y.-J."/>
            <person name="Shin J.-H."/>
        </authorList>
    </citation>
    <scope>NUCLEOTIDE SEQUENCE [LARGE SCALE GENOMIC DNA]</scope>
    <source>
        <strain evidence="2 3">KACC 14407</strain>
        <plasmid evidence="2 3">unnamed6</plasmid>
    </source>
</reference>
<dbReference type="Pfam" id="PF13481">
    <property type="entry name" value="AAA_25"/>
    <property type="match status" value="1"/>
</dbReference>
<name>A0A6N1AVG9_9PROT</name>
<evidence type="ECO:0000313" key="3">
    <source>
        <dbReference type="Proteomes" id="UP000509702"/>
    </source>
</evidence>
<dbReference type="SUPFAM" id="SSF52540">
    <property type="entry name" value="P-loop containing nucleoside triphosphate hydrolases"/>
    <property type="match status" value="1"/>
</dbReference>
<protein>
    <submittedName>
        <fullName evidence="2">AAA family ATPase</fullName>
    </submittedName>
</protein>
<feature type="region of interest" description="Disordered" evidence="1">
    <location>
        <begin position="745"/>
        <end position="769"/>
    </location>
</feature>
<feature type="compositionally biased region" description="Basic and acidic residues" evidence="1">
    <location>
        <begin position="758"/>
        <end position="769"/>
    </location>
</feature>
<accession>A0A6N1AVG9</accession>
<keyword evidence="2" id="KW-0614">Plasmid</keyword>
<dbReference type="InterPro" id="IPR034154">
    <property type="entry name" value="TOPRIM_DnaG/twinkle"/>
</dbReference>
<dbReference type="AlphaFoldDB" id="A0A6N1AVG9"/>
<dbReference type="CDD" id="cd01029">
    <property type="entry name" value="TOPRIM_primases"/>
    <property type="match status" value="1"/>
</dbReference>
<evidence type="ECO:0000313" key="2">
    <source>
        <dbReference type="EMBL" id="QKS54327.1"/>
    </source>
</evidence>
<evidence type="ECO:0000256" key="1">
    <source>
        <dbReference type="SAM" id="MobiDB-lite"/>
    </source>
</evidence>
<dbReference type="EMBL" id="CP054621">
    <property type="protein sequence ID" value="QKS54327.1"/>
    <property type="molecule type" value="Genomic_DNA"/>
</dbReference>
<organism evidence="2 3">
    <name type="scientific">Azospirillum oryzae</name>
    <dbReference type="NCBI Taxonomy" id="286727"/>
    <lineage>
        <taxon>Bacteria</taxon>
        <taxon>Pseudomonadati</taxon>
        <taxon>Pseudomonadota</taxon>
        <taxon>Alphaproteobacteria</taxon>
        <taxon>Rhodospirillales</taxon>
        <taxon>Azospirillaceae</taxon>
        <taxon>Azospirillum</taxon>
    </lineage>
</organism>
<gene>
    <name evidence="2" type="ORF">HUE56_28145</name>
</gene>
<dbReference type="KEGG" id="aoz:HUE56_28145"/>
<dbReference type="RefSeq" id="WP_174757528.1">
    <property type="nucleotide sequence ID" value="NZ_BSOV01000011.1"/>
</dbReference>
<sequence>MYDNVIRPKAWLDFNDAPNQIEIPDSPQQEGAKDAIKEILLGALPDVLTYLLPKGKRVGRKFVIGNTAGEPGDSLEIELTGEKKGVWCDHGNAAEGQTGGDILSLWAACHSMNARTQFPQVLESVKAWLGGMSDRYVNATPTPGEPNSDDWQPMKVPPTDELGMHTGMWVYHDMAGAEICRVYRYDPVDPKSGEVKKTYRQWFTRERRWSAPQDPRPLYRMPELANVGEVILVEGEKAADALWAIDMPATSALGGAKAPTDKTDWSPLAGKRVVIWPDKDKVGWEYAEKAGEAIMRAGAASVAILTPKEQWRDGTDVADLAAPHDPNGKGMGWTPDSIRAWVRSSTRKVAAALNPSSGYPGLAAISPARDMFRGAAKARQYLADGILPLGMVTLFSAMGDAGKGMMTLDLAIKVAAGAPSTAFGGEETAFGGPIKTMGKVVMYLGEDDSDTIHERLRNLDPGNRHCSNDNLKIVPLIDFGGAQPLVTMNKGQVSTTPFFDQIQRDLMAIEELKLVVIDPLQVFLQGDLTTDTTGAAYAMAQFARLARETGAAVIINHHMRKPANGKSVTTPEQAREAIRGTSALVDGVRCAYALWPAEESVARSILKIRDRCYSPNQVLHGAVVKANAKADRETRTYVRNEVGLLVDITHQLRGGRQSEELLMELMVDKIRHYAEAGHPFQHTGKDQGVYPNRKLLGQVLSKSSRDILEGIVRKLLASDRIRKCAARGSSVPKWLDVPGGPFARGVGRVKAGAPEPVEDARVDDGSDEE</sequence>
<dbReference type="Gene3D" id="3.40.1360.10">
    <property type="match status" value="1"/>
</dbReference>
<dbReference type="Proteomes" id="UP000509702">
    <property type="component" value="Plasmid unnamed6"/>
</dbReference>
<geneLocation type="plasmid" evidence="2 3">
    <name>unnamed6</name>
</geneLocation>
<dbReference type="InterPro" id="IPR027417">
    <property type="entry name" value="P-loop_NTPase"/>
</dbReference>